<dbReference type="EMBL" id="QWEC01000094">
    <property type="protein sequence ID" value="RII97282.1"/>
    <property type="molecule type" value="Genomic_DNA"/>
</dbReference>
<accession>A0A399NT00</accession>
<sequence length="114" mass="11739">SPPRAGWERGADVSAASLRAAARAGIDEVATAVPSGIGEQIVSRVRGEVWGRPVEGAPDVVAGGAFAAYSLGFLGPDPVPDAAPDDDEAPVAVFRTGPWTRLTTARGHVLVRRL</sequence>
<gene>
    <name evidence="2" type="ORF">DZF96_07930</name>
</gene>
<protein>
    <recommendedName>
        <fullName evidence="1">DUF8185 domain-containing protein</fullName>
    </recommendedName>
</protein>
<feature type="non-terminal residue" evidence="2">
    <location>
        <position position="1"/>
    </location>
</feature>
<dbReference type="Pfam" id="PF26572">
    <property type="entry name" value="DUF8185"/>
    <property type="match status" value="1"/>
</dbReference>
<evidence type="ECO:0000313" key="3">
    <source>
        <dbReference type="Proteomes" id="UP000266298"/>
    </source>
</evidence>
<comment type="caution">
    <text evidence="2">The sequence shown here is derived from an EMBL/GenBank/DDBJ whole genome shotgun (WGS) entry which is preliminary data.</text>
</comment>
<dbReference type="Proteomes" id="UP000266298">
    <property type="component" value="Unassembled WGS sequence"/>
</dbReference>
<evidence type="ECO:0000259" key="1">
    <source>
        <dbReference type="Pfam" id="PF26572"/>
    </source>
</evidence>
<proteinExistence type="predicted"/>
<feature type="domain" description="DUF8185" evidence="1">
    <location>
        <begin position="2"/>
        <end position="113"/>
    </location>
</feature>
<evidence type="ECO:0000313" key="2">
    <source>
        <dbReference type="EMBL" id="RII97282.1"/>
    </source>
</evidence>
<dbReference type="AlphaFoldDB" id="A0A399NT00"/>
<dbReference type="InterPro" id="IPR058498">
    <property type="entry name" value="DUF8185"/>
</dbReference>
<name>A0A399NT00_9MICO</name>
<reference evidence="2 3" key="1">
    <citation type="submission" date="2018-08" db="EMBL/GenBank/DDBJ databases">
        <title>Genome Sequence of Clavibacter michiganensis Subspecies type strains, and the Atypical Peach-Colored Strains Isolated from Tomato.</title>
        <authorList>
            <person name="Osdaghi E."/>
            <person name="Portier P."/>
            <person name="Briand M."/>
            <person name="Jacques M.-A."/>
        </authorList>
    </citation>
    <scope>NUCLEOTIDE SEQUENCE [LARGE SCALE GENOMIC DNA]</scope>
    <source>
        <strain evidence="2 3">CFBP 7493</strain>
    </source>
</reference>
<organism evidence="2 3">
    <name type="scientific">Clavibacter michiganensis</name>
    <dbReference type="NCBI Taxonomy" id="28447"/>
    <lineage>
        <taxon>Bacteria</taxon>
        <taxon>Bacillati</taxon>
        <taxon>Actinomycetota</taxon>
        <taxon>Actinomycetes</taxon>
        <taxon>Micrococcales</taxon>
        <taxon>Microbacteriaceae</taxon>
        <taxon>Clavibacter</taxon>
    </lineage>
</organism>